<dbReference type="EMBL" id="MAMP01000012">
    <property type="protein sequence ID" value="OES45640.1"/>
    <property type="molecule type" value="Genomic_DNA"/>
</dbReference>
<gene>
    <name evidence="2" type="ORF">BA724_02175</name>
</gene>
<keyword evidence="1" id="KW-0472">Membrane</keyword>
<sequence length="188" mass="21050">MKRKLIIILGAIFVLLMTVALIIHIMHDNESGRRVAIGGITVSALPMLLLFLKNNPFNIPIIIGYYVFLFCATFLGATLHFYVTFKWWDMALHFYAGLFAGFIGIALYKLFIPPEVRKVVSRWILFLFVLSLGTFANALWEIYEFAGDQTVTRTMQKGGNTDTMGDLLFGIAGGLLAAIYASSQKQKV</sequence>
<dbReference type="RefSeq" id="WP_069937637.1">
    <property type="nucleotide sequence ID" value="NZ_MAMP01000012.1"/>
</dbReference>
<name>A0A1E7DRC6_9BACI</name>
<keyword evidence="3" id="KW-1185">Reference proteome</keyword>
<feature type="transmembrane region" description="Helical" evidence="1">
    <location>
        <begin position="123"/>
        <end position="143"/>
    </location>
</feature>
<accession>A0A1E7DRC6</accession>
<keyword evidence="1" id="KW-1133">Transmembrane helix</keyword>
<dbReference type="InterPro" id="IPR014509">
    <property type="entry name" value="YjdF-like"/>
</dbReference>
<dbReference type="Pfam" id="PF09997">
    <property type="entry name" value="DUF2238"/>
    <property type="match status" value="1"/>
</dbReference>
<dbReference type="OrthoDB" id="4966203at2"/>
<feature type="transmembrane region" description="Helical" evidence="1">
    <location>
        <begin position="163"/>
        <end position="182"/>
    </location>
</feature>
<protein>
    <submittedName>
        <fullName evidence="2">Membrane-spanning protein</fullName>
    </submittedName>
</protein>
<comment type="caution">
    <text evidence="2">The sequence shown here is derived from an EMBL/GenBank/DDBJ whole genome shotgun (WGS) entry which is preliminary data.</text>
</comment>
<organism evidence="2 3">
    <name type="scientific">Domibacillus iocasae</name>
    <dbReference type="NCBI Taxonomy" id="1714016"/>
    <lineage>
        <taxon>Bacteria</taxon>
        <taxon>Bacillati</taxon>
        <taxon>Bacillota</taxon>
        <taxon>Bacilli</taxon>
        <taxon>Bacillales</taxon>
        <taxon>Bacillaceae</taxon>
        <taxon>Domibacillus</taxon>
    </lineage>
</organism>
<feature type="transmembrane region" description="Helical" evidence="1">
    <location>
        <begin position="91"/>
        <end position="111"/>
    </location>
</feature>
<evidence type="ECO:0000313" key="3">
    <source>
        <dbReference type="Proteomes" id="UP000095658"/>
    </source>
</evidence>
<keyword evidence="1" id="KW-0812">Transmembrane</keyword>
<evidence type="ECO:0000256" key="1">
    <source>
        <dbReference type="SAM" id="Phobius"/>
    </source>
</evidence>
<evidence type="ECO:0000313" key="2">
    <source>
        <dbReference type="EMBL" id="OES45640.1"/>
    </source>
</evidence>
<dbReference type="STRING" id="1714016.BA724_02175"/>
<feature type="transmembrane region" description="Helical" evidence="1">
    <location>
        <begin position="64"/>
        <end position="85"/>
    </location>
</feature>
<dbReference type="Proteomes" id="UP000095658">
    <property type="component" value="Unassembled WGS sequence"/>
</dbReference>
<reference evidence="2 3" key="1">
    <citation type="submission" date="2016-06" db="EMBL/GenBank/DDBJ databases">
        <title>Domibacillus iocasae genome sequencing.</title>
        <authorList>
            <person name="Verma A."/>
            <person name="Pal Y."/>
            <person name="Ojha A.K."/>
            <person name="Krishnamurthi S."/>
        </authorList>
    </citation>
    <scope>NUCLEOTIDE SEQUENCE [LARGE SCALE GENOMIC DNA]</scope>
    <source>
        <strain evidence="2 3">DSM 29979</strain>
    </source>
</reference>
<proteinExistence type="predicted"/>
<feature type="transmembrane region" description="Helical" evidence="1">
    <location>
        <begin position="5"/>
        <end position="26"/>
    </location>
</feature>
<feature type="transmembrane region" description="Helical" evidence="1">
    <location>
        <begin position="32"/>
        <end position="52"/>
    </location>
</feature>
<dbReference type="AlphaFoldDB" id="A0A1E7DRC6"/>